<feature type="domain" description="VanZ-like" evidence="2">
    <location>
        <begin position="73"/>
        <end position="185"/>
    </location>
</feature>
<dbReference type="InterPro" id="IPR006976">
    <property type="entry name" value="VanZ-like"/>
</dbReference>
<dbReference type="InterPro" id="IPR053150">
    <property type="entry name" value="Teicoplanin_resist-assoc"/>
</dbReference>
<dbReference type="Pfam" id="PF04892">
    <property type="entry name" value="VanZ"/>
    <property type="match status" value="1"/>
</dbReference>
<evidence type="ECO:0000313" key="4">
    <source>
        <dbReference type="Proteomes" id="UP000525923"/>
    </source>
</evidence>
<keyword evidence="4" id="KW-1185">Reference proteome</keyword>
<evidence type="ECO:0000313" key="3">
    <source>
        <dbReference type="EMBL" id="MBB5181556.1"/>
    </source>
</evidence>
<name>A0A7W8FUW5_9BACL</name>
<feature type="transmembrane region" description="Helical" evidence="1">
    <location>
        <begin position="66"/>
        <end position="88"/>
    </location>
</feature>
<dbReference type="PANTHER" id="PTHR36834:SF1">
    <property type="entry name" value="INTEGRAL MEMBRANE PROTEIN"/>
    <property type="match status" value="1"/>
</dbReference>
<keyword evidence="1" id="KW-1133">Transmembrane helix</keyword>
<feature type="transmembrane region" description="Helical" evidence="1">
    <location>
        <begin position="7"/>
        <end position="25"/>
    </location>
</feature>
<feature type="transmembrane region" description="Helical" evidence="1">
    <location>
        <begin position="108"/>
        <end position="131"/>
    </location>
</feature>
<feature type="transmembrane region" description="Helical" evidence="1">
    <location>
        <begin position="37"/>
        <end position="54"/>
    </location>
</feature>
<organism evidence="3 4">
    <name type="scientific">Planococcus koreensis</name>
    <dbReference type="NCBI Taxonomy" id="112331"/>
    <lineage>
        <taxon>Bacteria</taxon>
        <taxon>Bacillati</taxon>
        <taxon>Bacillota</taxon>
        <taxon>Bacilli</taxon>
        <taxon>Bacillales</taxon>
        <taxon>Caryophanaceae</taxon>
        <taxon>Planococcus</taxon>
    </lineage>
</organism>
<feature type="transmembrane region" description="Helical" evidence="1">
    <location>
        <begin position="169"/>
        <end position="186"/>
    </location>
</feature>
<gene>
    <name evidence="3" type="ORF">HNQ44_003021</name>
</gene>
<dbReference type="RefSeq" id="WP_135504812.1">
    <property type="nucleotide sequence ID" value="NZ_JACHHE010000010.1"/>
</dbReference>
<reference evidence="3 4" key="1">
    <citation type="submission" date="2020-08" db="EMBL/GenBank/DDBJ databases">
        <title>Genomic Encyclopedia of Type Strains, Phase IV (KMG-IV): sequencing the most valuable type-strain genomes for metagenomic binning, comparative biology and taxonomic classification.</title>
        <authorList>
            <person name="Goeker M."/>
        </authorList>
    </citation>
    <scope>NUCLEOTIDE SEQUENCE [LARGE SCALE GENOMIC DNA]</scope>
    <source>
        <strain evidence="3 4">DSM 15895</strain>
    </source>
</reference>
<accession>A0A7W8FUW5</accession>
<dbReference type="PANTHER" id="PTHR36834">
    <property type="entry name" value="MEMBRANE PROTEIN-RELATED"/>
    <property type="match status" value="1"/>
</dbReference>
<feature type="transmembrane region" description="Helical" evidence="1">
    <location>
        <begin position="138"/>
        <end position="157"/>
    </location>
</feature>
<keyword evidence="1" id="KW-0472">Membrane</keyword>
<dbReference type="EMBL" id="JACHHE010000010">
    <property type="protein sequence ID" value="MBB5181556.1"/>
    <property type="molecule type" value="Genomic_DNA"/>
</dbReference>
<proteinExistence type="predicted"/>
<dbReference type="AlphaFoldDB" id="A0A7W8FUW5"/>
<dbReference type="Proteomes" id="UP000525923">
    <property type="component" value="Unassembled WGS sequence"/>
</dbReference>
<dbReference type="OrthoDB" id="4822551at2"/>
<evidence type="ECO:0000256" key="1">
    <source>
        <dbReference type="SAM" id="Phobius"/>
    </source>
</evidence>
<protein>
    <submittedName>
        <fullName evidence="3">Glycopeptide antibiotics resistance protein</fullName>
    </submittedName>
</protein>
<sequence length="203" mass="23082">MHLLKNFILIVLSLLTSQFVMYYFIDELIVVFAASPVPYILGRFLLAFVIFGCFKFLMKEFEIESIYINLAMILYLVFLFSITLFRGNSKSTDSNFMPFNFLTYASEANLSTFTAAVLINMLMLAPLGAYLRIKNIKFAFSWQVILYGSLIIEGLQFFTKRGSFDVDDLMLNTLSGGLAYLAVGLIHKQIPKAQLSNSFRKSS</sequence>
<evidence type="ECO:0000259" key="2">
    <source>
        <dbReference type="Pfam" id="PF04892"/>
    </source>
</evidence>
<keyword evidence="1" id="KW-0812">Transmembrane</keyword>
<comment type="caution">
    <text evidence="3">The sequence shown here is derived from an EMBL/GenBank/DDBJ whole genome shotgun (WGS) entry which is preliminary data.</text>
</comment>